<keyword evidence="1" id="KW-0472">Membrane</keyword>
<evidence type="ECO:0000259" key="2">
    <source>
        <dbReference type="PROSITE" id="PS50234"/>
    </source>
</evidence>
<dbReference type="InterPro" id="IPR002035">
    <property type="entry name" value="VWF_A"/>
</dbReference>
<dbReference type="SUPFAM" id="SSF53300">
    <property type="entry name" value="vWA-like"/>
    <property type="match status" value="1"/>
</dbReference>
<evidence type="ECO:0000256" key="1">
    <source>
        <dbReference type="SAM" id="Phobius"/>
    </source>
</evidence>
<sequence length="555" mass="59886">MKLRGIMQKALGAFTGDRAGNFAMLTALAAVPIMGAAGLAVDYANTSRIRVELQQALDAAVLAVAQRGDKISDAEAREIANAYLTGNLANAFTDMQVVRNGTAVTLSARTSVPLAFGGLFGYDKWPVRAASTADMAFASYEIALVLDTTGSMQGGKLQAMKDAVIGLIDDLSARVDDRDRLKFALVPFSSFVNVGPQFGPRYDSKKRRIIGTGADWLDLDGMSPIPQIDLVNGVSRFDVIANLGQEWGGCVETRISSGGKDHAVEDTPPVKNDPASLFVPAFAIDEPESSWWNYYSNDYLGYAKSYDDNPLDNSPDARALRLLKYGLVNQAKAIVGSKRIKDLPGGNAVVGENGFAAPPFGKDIRGGRGPNRGCYAQPITPLSNDYEDLKRKVRSFTAQGNTNIMEGVAWGMRVLSPHPPFTEGKNPADVRGLEKIMIVLSDGANVFGNTSNALGSTYSSFGYLVDGRLGVKSGNDKLTNQLMNEKTLQACTNAKEKWGYQIYTIRLEEPDVATGQMLRDCASSPAHYFDTPSRSQLDAVFKDIRDGITKLRLSS</sequence>
<feature type="domain" description="VWFA" evidence="2">
    <location>
        <begin position="141"/>
        <end position="190"/>
    </location>
</feature>
<organism evidence="3 4">
    <name type="scientific">Chelativorans petroleitrophicus</name>
    <dbReference type="NCBI Taxonomy" id="2975484"/>
    <lineage>
        <taxon>Bacteria</taxon>
        <taxon>Pseudomonadati</taxon>
        <taxon>Pseudomonadota</taxon>
        <taxon>Alphaproteobacteria</taxon>
        <taxon>Hyphomicrobiales</taxon>
        <taxon>Phyllobacteriaceae</taxon>
        <taxon>Chelativorans</taxon>
    </lineage>
</organism>
<dbReference type="AlphaFoldDB" id="A0A9X2X965"/>
<keyword evidence="4" id="KW-1185">Reference proteome</keyword>
<dbReference type="Pfam" id="PF13400">
    <property type="entry name" value="Tad"/>
    <property type="match status" value="1"/>
</dbReference>
<dbReference type="InterPro" id="IPR028087">
    <property type="entry name" value="Tad_N"/>
</dbReference>
<dbReference type="PROSITE" id="PS50234">
    <property type="entry name" value="VWFA"/>
    <property type="match status" value="1"/>
</dbReference>
<keyword evidence="1" id="KW-1133">Transmembrane helix</keyword>
<feature type="transmembrane region" description="Helical" evidence="1">
    <location>
        <begin position="21"/>
        <end position="41"/>
    </location>
</feature>
<accession>A0A9X2X965</accession>
<evidence type="ECO:0000313" key="4">
    <source>
        <dbReference type="Proteomes" id="UP001149009"/>
    </source>
</evidence>
<evidence type="ECO:0000313" key="3">
    <source>
        <dbReference type="EMBL" id="MCT8991225.1"/>
    </source>
</evidence>
<dbReference type="Gene3D" id="3.40.50.410">
    <property type="entry name" value="von Willebrand factor, type A domain"/>
    <property type="match status" value="2"/>
</dbReference>
<dbReference type="CDD" id="cd00198">
    <property type="entry name" value="vWFA"/>
    <property type="match status" value="1"/>
</dbReference>
<dbReference type="Proteomes" id="UP001149009">
    <property type="component" value="Unassembled WGS sequence"/>
</dbReference>
<name>A0A9X2X965_9HYPH</name>
<reference evidence="3" key="1">
    <citation type="submission" date="2022-08" db="EMBL/GenBank/DDBJ databases">
        <title>Chelativorans sichuanense sp. nov., a paraffin oil-degrading bacterium isolated from a mixture of oil-based drill cuttings and paddy soil.</title>
        <authorList>
            <person name="Yu J."/>
            <person name="Liu H."/>
            <person name="Chen Q."/>
        </authorList>
    </citation>
    <scope>NUCLEOTIDE SEQUENCE</scope>
    <source>
        <strain evidence="3">SCAU 2101</strain>
    </source>
</reference>
<dbReference type="InterPro" id="IPR036465">
    <property type="entry name" value="vWFA_dom_sf"/>
</dbReference>
<keyword evidence="1" id="KW-0812">Transmembrane</keyword>
<gene>
    <name evidence="3" type="ORF">NYR54_13140</name>
</gene>
<protein>
    <submittedName>
        <fullName evidence="3">TadE/TadG family protein</fullName>
    </submittedName>
</protein>
<dbReference type="RefSeq" id="WP_261516140.1">
    <property type="nucleotide sequence ID" value="NZ_JAODNV010000013.1"/>
</dbReference>
<comment type="caution">
    <text evidence="3">The sequence shown here is derived from an EMBL/GenBank/DDBJ whole genome shotgun (WGS) entry which is preliminary data.</text>
</comment>
<dbReference type="EMBL" id="JAODNV010000013">
    <property type="protein sequence ID" value="MCT8991225.1"/>
    <property type="molecule type" value="Genomic_DNA"/>
</dbReference>
<proteinExistence type="predicted"/>